<reference evidence="2 3" key="1">
    <citation type="journal article" date="2014" name="Genome Announc.">
        <title>Genome Sequence of a Presumptive Mannheimia haemolytica Strain with an A1/A6-Cross-Reactive Serotype from a White-Tailed Deer (Odocoileus virginianus).</title>
        <authorList>
            <person name="Lawrence P.K."/>
            <person name="Bey R.F."/>
            <person name="Wiener B."/>
            <person name="Kittichotirat W."/>
            <person name="Bumgarner R.E."/>
        </authorList>
    </citation>
    <scope>NUCLEOTIDE SEQUENCE [LARGE SCALE GENOMIC DNA]</scope>
    <source>
        <strain evidence="2 3">PKL10</strain>
    </source>
</reference>
<keyword evidence="3" id="KW-1185">Reference proteome</keyword>
<dbReference type="GO" id="GO:0003824">
    <property type="term" value="F:catalytic activity"/>
    <property type="evidence" value="ECO:0007669"/>
    <property type="project" value="UniProtKB-ARBA"/>
</dbReference>
<organism evidence="2 3">
    <name type="scientific">Mannheimia granulomatis</name>
    <dbReference type="NCBI Taxonomy" id="85402"/>
    <lineage>
        <taxon>Bacteria</taxon>
        <taxon>Pseudomonadati</taxon>
        <taxon>Pseudomonadota</taxon>
        <taxon>Gammaproteobacteria</taxon>
        <taxon>Pasteurellales</taxon>
        <taxon>Pasteurellaceae</taxon>
        <taxon>Mannheimia</taxon>
    </lineage>
</organism>
<dbReference type="EMBL" id="JANJ01000003">
    <property type="protein sequence ID" value="EXI62645.1"/>
    <property type="molecule type" value="Genomic_DNA"/>
</dbReference>
<evidence type="ECO:0008006" key="4">
    <source>
        <dbReference type="Google" id="ProtNLM"/>
    </source>
</evidence>
<name>A0A011NDZ8_9PAST</name>
<accession>A0A011NDZ8</accession>
<evidence type="ECO:0000313" key="3">
    <source>
        <dbReference type="Proteomes" id="UP000054123"/>
    </source>
</evidence>
<dbReference type="InterPro" id="IPR025157">
    <property type="entry name" value="Hemagglutinin_rpt"/>
</dbReference>
<dbReference type="PATRIC" id="fig|1450449.3.peg.841"/>
<dbReference type="Pfam" id="PF13332">
    <property type="entry name" value="Fil_haemagg_2"/>
    <property type="match status" value="2"/>
</dbReference>
<gene>
    <name evidence="2" type="ORF">AK33_04365</name>
</gene>
<protein>
    <recommendedName>
        <fullName evidence="4">Toxin CdiA</fullName>
    </recommendedName>
</protein>
<proteinExistence type="predicted"/>
<feature type="region of interest" description="Disordered" evidence="1">
    <location>
        <begin position="1197"/>
        <end position="1219"/>
    </location>
</feature>
<dbReference type="Proteomes" id="UP000054123">
    <property type="component" value="Unassembled WGS sequence"/>
</dbReference>
<evidence type="ECO:0000256" key="1">
    <source>
        <dbReference type="SAM" id="MobiDB-lite"/>
    </source>
</evidence>
<evidence type="ECO:0000313" key="2">
    <source>
        <dbReference type="EMBL" id="EXI62645.1"/>
    </source>
</evidence>
<feature type="compositionally biased region" description="Low complexity" evidence="1">
    <location>
        <begin position="1197"/>
        <end position="1213"/>
    </location>
</feature>
<dbReference type="STRING" id="1122190.GCA_000621105_01504"/>
<sequence length="2076" mass="224345">MDYQKQLSRPNKLKNIGTGRIYGDHITLGADNILNQDKNGISATIAARKHLNLAAREIQNETQTYDPVKKGGSFIYSAGSINIGGKLDSQDTVIGNTEHLKNLSSIIEAGGDIYLDVNKINNKNVHYRSELETIHAEKVKEHFILPRHRDERGGEDVFNNGHLETIDTKNLTKGYYRKTWSYWQKYNQDTLPVITDINQITDKTMLAKPYALKCEDQNSVDCTVLPAGDYKKDSPVWTKFAIPAPEVDQPEMTPEIVRAMNEEDLATRHLSEEELDKLTKEQEKGIAPVVPAKPTKPTQGATESAEAYQKRLAEYQTKLKAYEEAESAYKRYVLLKPFIDWEAKYGSRVQDLAKAIEEHNKKIGGQEYAHFWNLWIDERVVKENVTKASLPAQILAGGDINYKSDTFTNDKSWVIAGRKLNQLGTGKIANLDDENAVHQDWELGTRKFSYTVWRGGTKNRHSRYDGNEGPLARLKEVHKDMNIFVELENTSPATYKDYVNTKLVNQVKEESNNVNITNRDDLNYSTLNALGTEQVVKELGTQKVPSIDTNKAFEIHSVTVDTRLPNQSIYRINPNADSHILIETDPDFTDKKQWLSSDYMFNALRYEHNNVQKRLGDGFYEQSLVREQINQLKGRYYLDNYSDFDSQYRSLMDAGVTFAQKFNLRPGISLTPSQVAQLTSDIVWLESQQITLPNGEKVSALVPKVYALARKGDINGKGSLISADTLKLNSSEIINEGTMAGRKLVQLSTERMRNSGKLSGGVVSGKVTNDLDNIGGVIEADRAVLFEIGGNFNHRSTTQTTDINLDGFKRTETNLDRKGLLHVKGENGTLHINANNINLGGADIINDGQGSTYLSAKNQLNLTALQVGFDEKMGGGNHYRNESVNDVVVSRIKGNGNVTLFAKDIYSEGANIEAKARLTAFAENDIVLGSATRSSDYEEYHHTKSGGAFGRSKKTSLDTDQQVIKVGTKLGGGEIIVSAGHDVKAHNLQAIADKDLVIQGGNNVTIGSDVNRFRTTHFEEKSKSGVFSGGGIGITFGKKSEKHEHETEGWQGSEARSTLGSLSGNITVSAGHHAHLAGVDAIASKELGKQILVEGKSTYIGASEDTLSSKERHEQKQSGLTIAFSSAVTDGVMAAKQALDRSGQVNDERLGALLKVKSANEAYDAVQKVKKVIDALKSNGDTAEKLANSDAKISVSIGSSQSVSTSHTQQTTHKGSELDAGKVIVRATDGDNTIKGSKINATRTELEGNNVNLLGTTNSQTNRSDNKSSSWSVGAFIGKSQESSGLGVEGAANVGKGYANSDSKVQNLTEINSDSLSIKTKETTTLKGAVANINHLALETKNLHIESVQDTEKYDSKQSQVSGSGSLALGANGLNGGASAQFSQNKAKVDYAQVNQQSGFNIQKSSNINVTENTHLKGGIINAEGDKANHQMTTGTLTMEAIENHSDVKVSSVSVGVSSDMSKMATMAVGAALSALGNMRESERSQTKAAISSNINLSITDSDKQKALTGKTAEETLQSLNRDTANANQAVEKADLNAIQERQEATQIVAEIGAKRVGDFAQYMGWEDGSPQKVALHGLVGYLAAKVGDGNTAASTLSAMGSEYINMEIANYLQENTALTADERNAIQQATAAGLGALIGATLGGNSNEVTQSAQMALRTEKLNRQLHPDEKQRIKDLANGDKEKEARLTAAACALVHCSAQIPSDDPEYAEVYAQAKALEDLGNQAEFASERELLSRQLADYDISDGVSGYRKKLFQYDKYVNRGIDSLNQTDTKYGVTTRVIGAVQTAGGATIATGSTLGTIGACTGTVGSGCIVAVPIGAIGAAYGSDLAASGIKAVYTGKYHSPIGSQAFADLTGISQDTADLIYGAPSAVFGVKPIATGVAKVGQAAVKEAVEFGNATKYVVGELGKDVRATSNYINDVTTRVGVNTQNSQALTNINNAIPKEYKVAFGINAITGGAVESLYYIDGSKNITKDNLAGSIIKVGTNATYDSLVHKLNPFYGVTADTVKGILIDDKSITNSINGSLQSSGVSTFIEGGADRLHAPSNMGRFISSFGNKYIEYKEERDSKREGK</sequence>
<comment type="caution">
    <text evidence="2">The sequence shown here is derived from an EMBL/GenBank/DDBJ whole genome shotgun (WGS) entry which is preliminary data.</text>
</comment>